<dbReference type="Gene3D" id="3.90.180.10">
    <property type="entry name" value="Medium-chain alcohol dehydrogenases, catalytic domain"/>
    <property type="match status" value="1"/>
</dbReference>
<evidence type="ECO:0008006" key="8">
    <source>
        <dbReference type="Google" id="ProtNLM"/>
    </source>
</evidence>
<dbReference type="GO" id="GO:0006633">
    <property type="term" value="P:fatty acid biosynthetic process"/>
    <property type="evidence" value="ECO:0007669"/>
    <property type="project" value="TreeGrafter"/>
</dbReference>
<accession>A0AAV2NBI2</accession>
<dbReference type="SMART" id="SM00829">
    <property type="entry name" value="PKS_ER"/>
    <property type="match status" value="1"/>
</dbReference>
<dbReference type="PANTHER" id="PTHR43775:SF23">
    <property type="entry name" value="FATTY ACID SYNTHASE 3"/>
    <property type="match status" value="1"/>
</dbReference>
<dbReference type="FunFam" id="3.40.50.720:FF:000209">
    <property type="entry name" value="Polyketide synthase Pks12"/>
    <property type="match status" value="1"/>
</dbReference>
<dbReference type="InterPro" id="IPR057326">
    <property type="entry name" value="KR_dom"/>
</dbReference>
<evidence type="ECO:0000256" key="2">
    <source>
        <dbReference type="ARBA" id="ARBA00022553"/>
    </source>
</evidence>
<dbReference type="InterPro" id="IPR036291">
    <property type="entry name" value="NAD(P)-bd_dom_sf"/>
</dbReference>
<evidence type="ECO:0000256" key="1">
    <source>
        <dbReference type="ARBA" id="ARBA00022450"/>
    </source>
</evidence>
<feature type="domain" description="Ketoreductase" evidence="4">
    <location>
        <begin position="258"/>
        <end position="440"/>
    </location>
</feature>
<name>A0AAV2NBI2_9HYME</name>
<evidence type="ECO:0000259" key="5">
    <source>
        <dbReference type="SMART" id="SM00829"/>
    </source>
</evidence>
<evidence type="ECO:0000259" key="4">
    <source>
        <dbReference type="SMART" id="SM00822"/>
    </source>
</evidence>
<keyword evidence="3" id="KW-0808">Transferase</keyword>
<keyword evidence="1" id="KW-0596">Phosphopantetheine</keyword>
<dbReference type="GO" id="GO:0016491">
    <property type="term" value="F:oxidoreductase activity"/>
    <property type="evidence" value="ECO:0007669"/>
    <property type="project" value="InterPro"/>
</dbReference>
<sequence>MTNICVADKYLSWIIPEKWTMEDAATVPCVYSTCYYTLYFKGRMKKDDKVLIHSGAGGVGQAAIHLALYEGCEVFTTVGSVKKRHFIRETFPSIPENHIGNSRDTSFEQIIMQRTGGRGVDIVLNSLAEEKLQASIRCLAKGGRFLEIGKFDIISNNSLEIFAFSKGISFHGIFLDKLFSAKPESKAILWNKITEGLKNGAIKPLCRKVFEKDEIKAAFRYMAAGKHIGKIIIKIHKEDEPSDAPILAHPRYYCLEHKCYIVLGGLGGFGLELIDWLILRGAKNLVLTSRTGIRNGYQRSRVTLWQSYGVNIRIVTTADTSKYEDCKSILKFAEEQGPVDAIFNLAVVLKDAIFKNQSPQTFEDSFVSKAWTTKKMDELSRTICPQLRHFVVFSSLSCGRGNAGLTNYGMANSVMERICERRMNEGLHGLVIQWGAIGDVGLVADMQEDDKKLGGTLQQEISSCLNTLEVFLLQDRSSVSSMVVAEKKKILAEQQIHLKRLQILWS</sequence>
<dbReference type="AlphaFoldDB" id="A0AAV2NBI2"/>
<evidence type="ECO:0000313" key="7">
    <source>
        <dbReference type="Proteomes" id="UP001497644"/>
    </source>
</evidence>
<dbReference type="InterPro" id="IPR020843">
    <property type="entry name" value="ER"/>
</dbReference>
<dbReference type="SUPFAM" id="SSF51735">
    <property type="entry name" value="NAD(P)-binding Rossmann-fold domains"/>
    <property type="match status" value="2"/>
</dbReference>
<evidence type="ECO:0000256" key="3">
    <source>
        <dbReference type="ARBA" id="ARBA00022679"/>
    </source>
</evidence>
<reference evidence="6" key="1">
    <citation type="submission" date="2024-04" db="EMBL/GenBank/DDBJ databases">
        <authorList>
            <consortium name="Molecular Ecology Group"/>
        </authorList>
    </citation>
    <scope>NUCLEOTIDE SEQUENCE</scope>
</reference>
<organism evidence="6 7">
    <name type="scientific">Lasius platythorax</name>
    <dbReference type="NCBI Taxonomy" id="488582"/>
    <lineage>
        <taxon>Eukaryota</taxon>
        <taxon>Metazoa</taxon>
        <taxon>Ecdysozoa</taxon>
        <taxon>Arthropoda</taxon>
        <taxon>Hexapoda</taxon>
        <taxon>Insecta</taxon>
        <taxon>Pterygota</taxon>
        <taxon>Neoptera</taxon>
        <taxon>Endopterygota</taxon>
        <taxon>Hymenoptera</taxon>
        <taxon>Apocrita</taxon>
        <taxon>Aculeata</taxon>
        <taxon>Formicoidea</taxon>
        <taxon>Formicidae</taxon>
        <taxon>Formicinae</taxon>
        <taxon>Lasius</taxon>
        <taxon>Lasius</taxon>
    </lineage>
</organism>
<dbReference type="Pfam" id="PF08659">
    <property type="entry name" value="KR"/>
    <property type="match status" value="1"/>
</dbReference>
<dbReference type="Gene3D" id="3.40.50.720">
    <property type="entry name" value="NAD(P)-binding Rossmann-like Domain"/>
    <property type="match status" value="1"/>
</dbReference>
<dbReference type="CDD" id="cd05195">
    <property type="entry name" value="enoyl_red"/>
    <property type="match status" value="1"/>
</dbReference>
<dbReference type="SMART" id="SM00822">
    <property type="entry name" value="PKS_KR"/>
    <property type="match status" value="1"/>
</dbReference>
<dbReference type="InterPro" id="IPR013968">
    <property type="entry name" value="PKS_KR"/>
</dbReference>
<keyword evidence="2" id="KW-0597">Phosphoprotein</keyword>
<gene>
    <name evidence="6" type="ORF">LPLAT_LOCUS3521</name>
</gene>
<evidence type="ECO:0000313" key="6">
    <source>
        <dbReference type="EMBL" id="CAL1677497.1"/>
    </source>
</evidence>
<dbReference type="GO" id="GO:0004312">
    <property type="term" value="F:fatty acid synthase activity"/>
    <property type="evidence" value="ECO:0007669"/>
    <property type="project" value="TreeGrafter"/>
</dbReference>
<dbReference type="EMBL" id="OZ034836">
    <property type="protein sequence ID" value="CAL1677497.1"/>
    <property type="molecule type" value="Genomic_DNA"/>
</dbReference>
<keyword evidence="7" id="KW-1185">Reference proteome</keyword>
<protein>
    <recommendedName>
        <fullName evidence="8">Fatty acid synthase</fullName>
    </recommendedName>
</protein>
<dbReference type="InterPro" id="IPR050091">
    <property type="entry name" value="PKS_NRPS_Biosynth_Enz"/>
</dbReference>
<feature type="domain" description="Enoyl reductase (ER)" evidence="5">
    <location>
        <begin position="1"/>
        <end position="233"/>
    </location>
</feature>
<proteinExistence type="predicted"/>
<dbReference type="Proteomes" id="UP001497644">
    <property type="component" value="Chromosome 13"/>
</dbReference>
<dbReference type="Pfam" id="PF13602">
    <property type="entry name" value="ADH_zinc_N_2"/>
    <property type="match status" value="1"/>
</dbReference>
<dbReference type="PANTHER" id="PTHR43775">
    <property type="entry name" value="FATTY ACID SYNTHASE"/>
    <property type="match status" value="1"/>
</dbReference>